<evidence type="ECO:0000313" key="2">
    <source>
        <dbReference type="EMBL" id="MPC34959.1"/>
    </source>
</evidence>
<dbReference type="EMBL" id="VSRR010003168">
    <property type="protein sequence ID" value="MPC34959.1"/>
    <property type="molecule type" value="Genomic_DNA"/>
</dbReference>
<dbReference type="Proteomes" id="UP000324222">
    <property type="component" value="Unassembled WGS sequence"/>
</dbReference>
<sequence>MKTKEEKDLGVIIQDNLNHKKHIEMVEKGGSEVWEEASKQTEGEKPCVTEERGEAKIQDPAFSKLYDNATRS</sequence>
<gene>
    <name evidence="2" type="ORF">E2C01_028364</name>
</gene>
<evidence type="ECO:0000313" key="3">
    <source>
        <dbReference type="Proteomes" id="UP000324222"/>
    </source>
</evidence>
<accession>A0A5B7EP51</accession>
<dbReference type="AlphaFoldDB" id="A0A5B7EP51"/>
<organism evidence="2 3">
    <name type="scientific">Portunus trituberculatus</name>
    <name type="common">Swimming crab</name>
    <name type="synonym">Neptunus trituberculatus</name>
    <dbReference type="NCBI Taxonomy" id="210409"/>
    <lineage>
        <taxon>Eukaryota</taxon>
        <taxon>Metazoa</taxon>
        <taxon>Ecdysozoa</taxon>
        <taxon>Arthropoda</taxon>
        <taxon>Crustacea</taxon>
        <taxon>Multicrustacea</taxon>
        <taxon>Malacostraca</taxon>
        <taxon>Eumalacostraca</taxon>
        <taxon>Eucarida</taxon>
        <taxon>Decapoda</taxon>
        <taxon>Pleocyemata</taxon>
        <taxon>Brachyura</taxon>
        <taxon>Eubrachyura</taxon>
        <taxon>Portunoidea</taxon>
        <taxon>Portunidae</taxon>
        <taxon>Portuninae</taxon>
        <taxon>Portunus</taxon>
    </lineage>
</organism>
<reference evidence="2 3" key="1">
    <citation type="submission" date="2019-05" db="EMBL/GenBank/DDBJ databases">
        <title>Another draft genome of Portunus trituberculatus and its Hox gene families provides insights of decapod evolution.</title>
        <authorList>
            <person name="Jeong J.-H."/>
            <person name="Song I."/>
            <person name="Kim S."/>
            <person name="Choi T."/>
            <person name="Kim D."/>
            <person name="Ryu S."/>
            <person name="Kim W."/>
        </authorList>
    </citation>
    <scope>NUCLEOTIDE SEQUENCE [LARGE SCALE GENOMIC DNA]</scope>
    <source>
        <tissue evidence="2">Muscle</tissue>
    </source>
</reference>
<proteinExistence type="predicted"/>
<keyword evidence="3" id="KW-1185">Reference proteome</keyword>
<comment type="caution">
    <text evidence="2">The sequence shown here is derived from an EMBL/GenBank/DDBJ whole genome shotgun (WGS) entry which is preliminary data.</text>
</comment>
<name>A0A5B7EP51_PORTR</name>
<protein>
    <submittedName>
        <fullName evidence="2">Uncharacterized protein</fullName>
    </submittedName>
</protein>
<evidence type="ECO:0000256" key="1">
    <source>
        <dbReference type="SAM" id="MobiDB-lite"/>
    </source>
</evidence>
<feature type="region of interest" description="Disordered" evidence="1">
    <location>
        <begin position="34"/>
        <end position="53"/>
    </location>
</feature>